<reference evidence="3" key="1">
    <citation type="submission" date="2017-10" db="EMBL/GenBank/DDBJ databases">
        <title>Rapid genome shrinkage in a self-fertile nematode reveals novel sperm competition proteins.</title>
        <authorList>
            <person name="Yin D."/>
            <person name="Schwarz E.M."/>
            <person name="Thomas C.G."/>
            <person name="Felde R.L."/>
            <person name="Korf I.F."/>
            <person name="Cutter A.D."/>
            <person name="Schartner C.M."/>
            <person name="Ralston E.J."/>
            <person name="Meyer B.J."/>
            <person name="Haag E.S."/>
        </authorList>
    </citation>
    <scope>NUCLEOTIDE SEQUENCE [LARGE SCALE GENOMIC DNA]</scope>
    <source>
        <strain evidence="3">JU1422</strain>
    </source>
</reference>
<sequence length="120" mass="13691">MIHNEQILQLIWICIFSAIFLVFLAVILRIFLQYLLEKNFCNLQNIFSNIRILQTSKEKKICNALDVSLQKTFKESNIHRMLPVLPQFMASASGDSAAGAENHWPLFQVAVNGKVSQRIG</sequence>
<keyword evidence="1" id="KW-1133">Transmembrane helix</keyword>
<keyword evidence="1" id="KW-0472">Membrane</keyword>
<evidence type="ECO:0000313" key="2">
    <source>
        <dbReference type="EMBL" id="PIC20744.1"/>
    </source>
</evidence>
<name>A0A2G5T060_9PELO</name>
<accession>A0A2G5T060</accession>
<protein>
    <submittedName>
        <fullName evidence="2">Uncharacterized protein</fullName>
    </submittedName>
</protein>
<keyword evidence="3" id="KW-1185">Reference proteome</keyword>
<dbReference type="AlphaFoldDB" id="A0A2G5T060"/>
<keyword evidence="1" id="KW-0812">Transmembrane</keyword>
<evidence type="ECO:0000256" key="1">
    <source>
        <dbReference type="SAM" id="Phobius"/>
    </source>
</evidence>
<proteinExistence type="predicted"/>
<feature type="transmembrane region" description="Helical" evidence="1">
    <location>
        <begin position="6"/>
        <end position="32"/>
    </location>
</feature>
<evidence type="ECO:0000313" key="3">
    <source>
        <dbReference type="Proteomes" id="UP000230233"/>
    </source>
</evidence>
<dbReference type="Proteomes" id="UP000230233">
    <property type="component" value="Chromosome X"/>
</dbReference>
<comment type="caution">
    <text evidence="2">The sequence shown here is derived from an EMBL/GenBank/DDBJ whole genome shotgun (WGS) entry which is preliminary data.</text>
</comment>
<gene>
    <name evidence="2" type="primary">Cnig_chr_X.g25830</name>
    <name evidence="2" type="ORF">B9Z55_025830</name>
</gene>
<organism evidence="2 3">
    <name type="scientific">Caenorhabditis nigoni</name>
    <dbReference type="NCBI Taxonomy" id="1611254"/>
    <lineage>
        <taxon>Eukaryota</taxon>
        <taxon>Metazoa</taxon>
        <taxon>Ecdysozoa</taxon>
        <taxon>Nematoda</taxon>
        <taxon>Chromadorea</taxon>
        <taxon>Rhabditida</taxon>
        <taxon>Rhabditina</taxon>
        <taxon>Rhabditomorpha</taxon>
        <taxon>Rhabditoidea</taxon>
        <taxon>Rhabditidae</taxon>
        <taxon>Peloderinae</taxon>
        <taxon>Caenorhabditis</taxon>
    </lineage>
</organism>
<dbReference type="EMBL" id="PDUG01000006">
    <property type="protein sequence ID" value="PIC20744.1"/>
    <property type="molecule type" value="Genomic_DNA"/>
</dbReference>
<dbReference type="OrthoDB" id="10496611at2759"/>